<comment type="caution">
    <text evidence="4">The sequence shown here is derived from an EMBL/GenBank/DDBJ whole genome shotgun (WGS) entry which is preliminary data.</text>
</comment>
<evidence type="ECO:0000259" key="3">
    <source>
        <dbReference type="Pfam" id="PF05532"/>
    </source>
</evidence>
<accession>A0ABW4KPD0</accession>
<dbReference type="SUPFAM" id="SSF69047">
    <property type="entry name" value="Hypothetical protein YjbJ"/>
    <property type="match status" value="1"/>
</dbReference>
<feature type="compositionally biased region" description="Polar residues" evidence="2">
    <location>
        <begin position="73"/>
        <end position="83"/>
    </location>
</feature>
<dbReference type="Pfam" id="PF05532">
    <property type="entry name" value="CsbD"/>
    <property type="match status" value="1"/>
</dbReference>
<organism evidence="4 5">
    <name type="scientific">Ottowia flava</name>
    <dbReference type="NCBI Taxonomy" id="2675430"/>
    <lineage>
        <taxon>Bacteria</taxon>
        <taxon>Pseudomonadati</taxon>
        <taxon>Pseudomonadota</taxon>
        <taxon>Betaproteobacteria</taxon>
        <taxon>Burkholderiales</taxon>
        <taxon>Comamonadaceae</taxon>
        <taxon>Ottowia</taxon>
    </lineage>
</organism>
<dbReference type="Gene3D" id="1.10.1470.10">
    <property type="entry name" value="YjbJ"/>
    <property type="match status" value="1"/>
</dbReference>
<feature type="domain" description="CsbD-like" evidence="3">
    <location>
        <begin position="19"/>
        <end position="68"/>
    </location>
</feature>
<feature type="compositionally biased region" description="Basic and acidic residues" evidence="2">
    <location>
        <begin position="13"/>
        <end position="22"/>
    </location>
</feature>
<evidence type="ECO:0000256" key="1">
    <source>
        <dbReference type="ARBA" id="ARBA00009129"/>
    </source>
</evidence>
<sequence>MRLRTHPPASGGAKEKGTIKDNWSELKGKLQDQWPRLTDDDLEMVAGRRDQLVGKIQERENITAEQADRQVAEWQSRQGCPWG</sequence>
<gene>
    <name evidence="4" type="ORF">ACFSF0_04640</name>
</gene>
<dbReference type="InterPro" id="IPR036629">
    <property type="entry name" value="YjbJ_sf"/>
</dbReference>
<evidence type="ECO:0000256" key="2">
    <source>
        <dbReference type="SAM" id="MobiDB-lite"/>
    </source>
</evidence>
<feature type="region of interest" description="Disordered" evidence="2">
    <location>
        <begin position="64"/>
        <end position="83"/>
    </location>
</feature>
<dbReference type="RefSeq" id="WP_147914052.1">
    <property type="nucleotide sequence ID" value="NZ_JBHUEJ010000011.1"/>
</dbReference>
<dbReference type="Proteomes" id="UP001597304">
    <property type="component" value="Unassembled WGS sequence"/>
</dbReference>
<reference evidence="5" key="1">
    <citation type="journal article" date="2019" name="Int. J. Syst. Evol. Microbiol.">
        <title>The Global Catalogue of Microorganisms (GCM) 10K type strain sequencing project: providing services to taxonomists for standard genome sequencing and annotation.</title>
        <authorList>
            <consortium name="The Broad Institute Genomics Platform"/>
            <consortium name="The Broad Institute Genome Sequencing Center for Infectious Disease"/>
            <person name="Wu L."/>
            <person name="Ma J."/>
        </authorList>
    </citation>
    <scope>NUCLEOTIDE SEQUENCE [LARGE SCALE GENOMIC DNA]</scope>
    <source>
        <strain evidence="5">LMG 29247</strain>
    </source>
</reference>
<evidence type="ECO:0000313" key="4">
    <source>
        <dbReference type="EMBL" id="MFD1709880.1"/>
    </source>
</evidence>
<name>A0ABW4KPD0_9BURK</name>
<proteinExistence type="inferred from homology"/>
<protein>
    <submittedName>
        <fullName evidence="4">CsbD family protein</fullName>
    </submittedName>
</protein>
<dbReference type="InterPro" id="IPR008462">
    <property type="entry name" value="CsbD"/>
</dbReference>
<feature type="region of interest" description="Disordered" evidence="2">
    <location>
        <begin position="1"/>
        <end position="22"/>
    </location>
</feature>
<keyword evidence="5" id="KW-1185">Reference proteome</keyword>
<dbReference type="EMBL" id="JBHUEJ010000011">
    <property type="protein sequence ID" value="MFD1709880.1"/>
    <property type="molecule type" value="Genomic_DNA"/>
</dbReference>
<evidence type="ECO:0000313" key="5">
    <source>
        <dbReference type="Proteomes" id="UP001597304"/>
    </source>
</evidence>
<comment type="similarity">
    <text evidence="1">Belongs to the UPF0337 (CsbD) family.</text>
</comment>